<dbReference type="InterPro" id="IPR023213">
    <property type="entry name" value="CAT-like_dom_sf"/>
</dbReference>
<comment type="caution">
    <text evidence="1">The sequence shown here is derived from an EMBL/GenBank/DDBJ whole genome shotgun (WGS) entry which is preliminary data.</text>
</comment>
<keyword evidence="2" id="KW-1185">Reference proteome</keyword>
<evidence type="ECO:0008006" key="3">
    <source>
        <dbReference type="Google" id="ProtNLM"/>
    </source>
</evidence>
<gene>
    <name evidence="1" type="ORF">DMC30DRAFT_59809</name>
</gene>
<sequence length="494" mass="53423">MTAPSDSVLLPLSPRDAAIGGVGLSLAFVLEARPGDLDVEAVRAAVGRVVAKWRLLAGRVEQVPDGYAVRAPTGELPSGSLVFEVVDKGTEPSPFASLPPLAATQGHLIPLPGLALIKAPGVPSSLAEYAKKDWPITSWLVTVFADATVVGLSVPHGVFDATGLAIVTKALDAELHGESWTAPQLCTENQLEKRLGEVEQLVFSQPEKEATPPPMVGWTGAWPPQNVARLLADGAYERMWHKAEDGCLFVGKELLAPLVKEVKERVARETDGEEFVSEGDVLVNWLFQAVYSNDPCPPESFHVSCAVSLRDLVSTPTLDLSSYPHNAVSGYSLNSPLPLATSTFLRTPLASLAQQHRRLLAASRTLPAVQALLEWVRTHTSAAWPAVPQAEVPWLRPPPWGTRGGGTQYWIYSDQRAAGMPLVRWPKKGGEETGEELVLKAFLELGTSLNQFVAVNDLPGQGWIFTGMMRRARWESARQAVEGLKRRVVDAQTC</sequence>
<reference evidence="1 2" key="1">
    <citation type="submission" date="2019-03" db="EMBL/GenBank/DDBJ databases">
        <title>Rhodosporidium diobovatum UCD-FST 08-225 genome sequencing, assembly, and annotation.</title>
        <authorList>
            <person name="Fakankun I.U."/>
            <person name="Fristensky B."/>
            <person name="Levin D.B."/>
        </authorList>
    </citation>
    <scope>NUCLEOTIDE SEQUENCE [LARGE SCALE GENOMIC DNA]</scope>
    <source>
        <strain evidence="1 2">UCD-FST 08-225</strain>
    </source>
</reference>
<evidence type="ECO:0000313" key="2">
    <source>
        <dbReference type="Proteomes" id="UP000311382"/>
    </source>
</evidence>
<dbReference type="EMBL" id="SOZI01000142">
    <property type="protein sequence ID" value="TNY18366.1"/>
    <property type="molecule type" value="Genomic_DNA"/>
</dbReference>
<name>A0A5C5FQ41_9BASI</name>
<dbReference type="Gene3D" id="3.30.559.10">
    <property type="entry name" value="Chloramphenicol acetyltransferase-like domain"/>
    <property type="match status" value="2"/>
</dbReference>
<protein>
    <recommendedName>
        <fullName evidence="3">Transferase family-domain-containing protein</fullName>
    </recommendedName>
</protein>
<dbReference type="OrthoDB" id="2528526at2759"/>
<dbReference type="Proteomes" id="UP000311382">
    <property type="component" value="Unassembled WGS sequence"/>
</dbReference>
<proteinExistence type="predicted"/>
<accession>A0A5C5FQ41</accession>
<dbReference type="STRING" id="5288.A0A5C5FQ41"/>
<organism evidence="1 2">
    <name type="scientific">Rhodotorula diobovata</name>
    <dbReference type="NCBI Taxonomy" id="5288"/>
    <lineage>
        <taxon>Eukaryota</taxon>
        <taxon>Fungi</taxon>
        <taxon>Dikarya</taxon>
        <taxon>Basidiomycota</taxon>
        <taxon>Pucciniomycotina</taxon>
        <taxon>Microbotryomycetes</taxon>
        <taxon>Sporidiobolales</taxon>
        <taxon>Sporidiobolaceae</taxon>
        <taxon>Rhodotorula</taxon>
    </lineage>
</organism>
<dbReference type="AlphaFoldDB" id="A0A5C5FQ41"/>
<evidence type="ECO:0000313" key="1">
    <source>
        <dbReference type="EMBL" id="TNY18366.1"/>
    </source>
</evidence>